<dbReference type="InterPro" id="IPR016032">
    <property type="entry name" value="Sig_transdc_resp-reg_C-effctor"/>
</dbReference>
<comment type="caution">
    <text evidence="2">The sequence shown here is derived from an EMBL/GenBank/DDBJ whole genome shotgun (WGS) entry which is preliminary data.</text>
</comment>
<dbReference type="GO" id="GO:0016987">
    <property type="term" value="F:sigma factor activity"/>
    <property type="evidence" value="ECO:0007669"/>
    <property type="project" value="InterPro"/>
</dbReference>
<dbReference type="Pfam" id="PF08281">
    <property type="entry name" value="Sigma70_r4_2"/>
    <property type="match status" value="1"/>
</dbReference>
<proteinExistence type="predicted"/>
<dbReference type="Gene3D" id="1.10.10.10">
    <property type="entry name" value="Winged helix-like DNA-binding domain superfamily/Winged helix DNA-binding domain"/>
    <property type="match status" value="1"/>
</dbReference>
<feature type="domain" description="RNA polymerase sigma factor 70 region 4 type 2" evidence="1">
    <location>
        <begin position="72"/>
        <end position="117"/>
    </location>
</feature>
<keyword evidence="2" id="KW-0808">Transferase</keyword>
<reference evidence="2 3" key="1">
    <citation type="submission" date="2016-08" db="EMBL/GenBank/DDBJ databases">
        <title>Characterization and recognition of Brachyspira hampsonii sp. nov., a novel intestinal spirochete that is pathogenic to pigs.</title>
        <authorList>
            <person name="Mirajkar N."/>
            <person name="La T."/>
            <person name="Phillips N."/>
            <person name="Hampson D."/>
            <person name="Gebhart C."/>
        </authorList>
    </citation>
    <scope>NUCLEOTIDE SEQUENCE [LARGE SCALE GENOMIC DNA]</scope>
    <source>
        <strain evidence="2 3">P280/1</strain>
    </source>
</reference>
<protein>
    <submittedName>
        <fullName evidence="2">Histidine kinase</fullName>
    </submittedName>
</protein>
<evidence type="ECO:0000313" key="3">
    <source>
        <dbReference type="Proteomes" id="UP000095247"/>
    </source>
</evidence>
<dbReference type="InterPro" id="IPR036388">
    <property type="entry name" value="WH-like_DNA-bd_sf"/>
</dbReference>
<dbReference type="PRINTS" id="PR00038">
    <property type="entry name" value="HTHLUXR"/>
</dbReference>
<dbReference type="EMBL" id="MDCO01000012">
    <property type="protein sequence ID" value="OEJ13844.1"/>
    <property type="molecule type" value="Genomic_DNA"/>
</dbReference>
<dbReference type="GO" id="GO:0003677">
    <property type="term" value="F:DNA binding"/>
    <property type="evidence" value="ECO:0007669"/>
    <property type="project" value="InterPro"/>
</dbReference>
<dbReference type="RefSeq" id="WP_069727147.1">
    <property type="nucleotide sequence ID" value="NZ_MDCO01000012.1"/>
</dbReference>
<dbReference type="GO" id="GO:0016301">
    <property type="term" value="F:kinase activity"/>
    <property type="evidence" value="ECO:0007669"/>
    <property type="project" value="UniProtKB-KW"/>
</dbReference>
<dbReference type="Proteomes" id="UP000095247">
    <property type="component" value="Unassembled WGS sequence"/>
</dbReference>
<dbReference type="InterPro" id="IPR000792">
    <property type="entry name" value="Tscrpt_reg_LuxR_C"/>
</dbReference>
<gene>
    <name evidence="2" type="ORF">BFL38_03620</name>
</gene>
<accession>A0A1E5NCF4</accession>
<name>A0A1E5NCF4_9SPIR</name>
<dbReference type="InterPro" id="IPR013249">
    <property type="entry name" value="RNA_pol_sigma70_r4_t2"/>
</dbReference>
<dbReference type="AlphaFoldDB" id="A0A1E5NCF4"/>
<dbReference type="SUPFAM" id="SSF46894">
    <property type="entry name" value="C-terminal effector domain of the bipartite response regulators"/>
    <property type="match status" value="1"/>
</dbReference>
<evidence type="ECO:0000313" key="2">
    <source>
        <dbReference type="EMBL" id="OEJ13844.1"/>
    </source>
</evidence>
<evidence type="ECO:0000259" key="1">
    <source>
        <dbReference type="Pfam" id="PF08281"/>
    </source>
</evidence>
<keyword evidence="2" id="KW-0418">Kinase</keyword>
<organism evidence="2 3">
    <name type="scientific">Brachyspira hampsonii</name>
    <dbReference type="NCBI Taxonomy" id="1287055"/>
    <lineage>
        <taxon>Bacteria</taxon>
        <taxon>Pseudomonadati</taxon>
        <taxon>Spirochaetota</taxon>
        <taxon>Spirochaetia</taxon>
        <taxon>Brachyspirales</taxon>
        <taxon>Brachyspiraceae</taxon>
        <taxon>Brachyspira</taxon>
    </lineage>
</organism>
<sequence length="129" mass="15140">MKKNTNTCNLCHKRDKCRELCDDMKKAIRNKKNNNDIYSDATFNVFETDISKVIYTFGLSKVEDRDSKRIIIALLKKDQREMLELLAKGYTQKEIAEKLKMSQSNVSQKLNNIKKELQDSMIQIMPYIL</sequence>
<dbReference type="GO" id="GO:0006352">
    <property type="term" value="P:DNA-templated transcription initiation"/>
    <property type="evidence" value="ECO:0007669"/>
    <property type="project" value="InterPro"/>
</dbReference>